<dbReference type="AlphaFoldDB" id="A0A1I6YC05"/>
<name>A0A1I6YC05_9ACTN</name>
<dbReference type="Proteomes" id="UP000199165">
    <property type="component" value="Unassembled WGS sequence"/>
</dbReference>
<reference evidence="2" key="1">
    <citation type="submission" date="2016-10" db="EMBL/GenBank/DDBJ databases">
        <authorList>
            <person name="Varghese N."/>
            <person name="Submissions S."/>
        </authorList>
    </citation>
    <scope>NUCLEOTIDE SEQUENCE [LARGE SCALE GENOMIC DNA]</scope>
    <source>
        <strain evidence="2">DSM 45501</strain>
    </source>
</reference>
<evidence type="ECO:0000313" key="2">
    <source>
        <dbReference type="Proteomes" id="UP000199165"/>
    </source>
</evidence>
<gene>
    <name evidence="1" type="ORF">SAMN04487904_102402</name>
</gene>
<keyword evidence="2" id="KW-1185">Reference proteome</keyword>
<dbReference type="EMBL" id="FPAT01000002">
    <property type="protein sequence ID" value="SFT48046.1"/>
    <property type="molecule type" value="Genomic_DNA"/>
</dbReference>
<accession>A0A1I6YC05</accession>
<sequence>MEPNALVLRPIHDAPDRNGDIRFDTGRIEGTFGMGVREVTYSLRSGNEAGAAKPALYVEQRGDVPAPSWSGGRKAWLGGHATRLGGRVPPAATVPRNRVAHGLRTVRPTRVRFGRYVSLPVDTTARLGGRAGPS</sequence>
<organism evidence="1 2">
    <name type="scientific">Actinopolyspora righensis</name>
    <dbReference type="NCBI Taxonomy" id="995060"/>
    <lineage>
        <taxon>Bacteria</taxon>
        <taxon>Bacillati</taxon>
        <taxon>Actinomycetota</taxon>
        <taxon>Actinomycetes</taxon>
        <taxon>Actinopolysporales</taxon>
        <taxon>Actinopolysporaceae</taxon>
        <taxon>Actinopolyspora</taxon>
        <taxon>Actinopolyspora alba group</taxon>
    </lineage>
</organism>
<evidence type="ECO:0000313" key="1">
    <source>
        <dbReference type="EMBL" id="SFT48046.1"/>
    </source>
</evidence>
<proteinExistence type="predicted"/>
<protein>
    <submittedName>
        <fullName evidence="1">Uncharacterized protein</fullName>
    </submittedName>
</protein>